<reference evidence="2" key="1">
    <citation type="submission" date="2021-02" db="EMBL/GenBank/DDBJ databases">
        <authorList>
            <person name="Steward A R."/>
        </authorList>
    </citation>
    <scope>NUCLEOTIDE SEQUENCE</scope>
</reference>
<proteinExistence type="predicted"/>
<sequence length="86" mass="9700">MAMSDCHSCSKRGRSAGERQWRVARRCGGGGVTLGRRRDRYRRRRPAALRPPCPRLALADDPTAPKWRNDAEAVTPHDRENGDFAI</sequence>
<evidence type="ECO:0000313" key="2">
    <source>
        <dbReference type="EMBL" id="CAF4902303.1"/>
    </source>
</evidence>
<evidence type="ECO:0000256" key="1">
    <source>
        <dbReference type="SAM" id="MobiDB-lite"/>
    </source>
</evidence>
<accession>A0A821V863</accession>
<comment type="caution">
    <text evidence="2">The sequence shown here is derived from an EMBL/GenBank/DDBJ whole genome shotgun (WGS) entry which is preliminary data.</text>
</comment>
<dbReference type="Proteomes" id="UP000663880">
    <property type="component" value="Unassembled WGS sequence"/>
</dbReference>
<feature type="compositionally biased region" description="Basic and acidic residues" evidence="1">
    <location>
        <begin position="67"/>
        <end position="86"/>
    </location>
</feature>
<gene>
    <name evidence="2" type="ORF">PMACD_LOCUS11396</name>
</gene>
<dbReference type="OrthoDB" id="7458257at2759"/>
<name>A0A821V863_9NEOP</name>
<organism evidence="2 3">
    <name type="scientific">Pieris macdunnoughi</name>
    <dbReference type="NCBI Taxonomy" id="345717"/>
    <lineage>
        <taxon>Eukaryota</taxon>
        <taxon>Metazoa</taxon>
        <taxon>Ecdysozoa</taxon>
        <taxon>Arthropoda</taxon>
        <taxon>Hexapoda</taxon>
        <taxon>Insecta</taxon>
        <taxon>Pterygota</taxon>
        <taxon>Neoptera</taxon>
        <taxon>Endopterygota</taxon>
        <taxon>Lepidoptera</taxon>
        <taxon>Glossata</taxon>
        <taxon>Ditrysia</taxon>
        <taxon>Papilionoidea</taxon>
        <taxon>Pieridae</taxon>
        <taxon>Pierinae</taxon>
        <taxon>Pieris</taxon>
    </lineage>
</organism>
<protein>
    <submittedName>
        <fullName evidence="2">Uncharacterized protein</fullName>
    </submittedName>
</protein>
<dbReference type="AlphaFoldDB" id="A0A821V863"/>
<keyword evidence="3" id="KW-1185">Reference proteome</keyword>
<evidence type="ECO:0000313" key="3">
    <source>
        <dbReference type="Proteomes" id="UP000663880"/>
    </source>
</evidence>
<feature type="region of interest" description="Disordered" evidence="1">
    <location>
        <begin position="40"/>
        <end position="86"/>
    </location>
</feature>
<dbReference type="EMBL" id="CAJOBZ010000038">
    <property type="protein sequence ID" value="CAF4902303.1"/>
    <property type="molecule type" value="Genomic_DNA"/>
</dbReference>